<evidence type="ECO:0000259" key="5">
    <source>
        <dbReference type="PROSITE" id="PS50893"/>
    </source>
</evidence>
<dbReference type="GO" id="GO:0016887">
    <property type="term" value="F:ATP hydrolysis activity"/>
    <property type="evidence" value="ECO:0007669"/>
    <property type="project" value="InterPro"/>
</dbReference>
<evidence type="ECO:0000256" key="4">
    <source>
        <dbReference type="ARBA" id="ARBA00022840"/>
    </source>
</evidence>
<keyword evidence="2" id="KW-0813">Transport</keyword>
<dbReference type="Pfam" id="PF00005">
    <property type="entry name" value="ABC_tran"/>
    <property type="match status" value="1"/>
</dbReference>
<evidence type="ECO:0000313" key="6">
    <source>
        <dbReference type="EMBL" id="HJF13734.1"/>
    </source>
</evidence>
<dbReference type="EMBL" id="DYXC01000034">
    <property type="protein sequence ID" value="HJF13734.1"/>
    <property type="molecule type" value="Genomic_DNA"/>
</dbReference>
<dbReference type="CDD" id="cd03255">
    <property type="entry name" value="ABC_MJ0796_LolCDE_FtsE"/>
    <property type="match status" value="1"/>
</dbReference>
<name>A0A921K8B0_9MICC</name>
<proteinExistence type="inferred from homology"/>
<dbReference type="InterPro" id="IPR017871">
    <property type="entry name" value="ABC_transporter-like_CS"/>
</dbReference>
<keyword evidence="4 6" id="KW-0067">ATP-binding</keyword>
<dbReference type="GO" id="GO:0022857">
    <property type="term" value="F:transmembrane transporter activity"/>
    <property type="evidence" value="ECO:0007669"/>
    <property type="project" value="UniProtKB-ARBA"/>
</dbReference>
<dbReference type="Proteomes" id="UP000703315">
    <property type="component" value="Unassembled WGS sequence"/>
</dbReference>
<dbReference type="SUPFAM" id="SSF52540">
    <property type="entry name" value="P-loop containing nucleoside triphosphate hydrolases"/>
    <property type="match status" value="1"/>
</dbReference>
<dbReference type="PANTHER" id="PTHR42798">
    <property type="entry name" value="LIPOPROTEIN-RELEASING SYSTEM ATP-BINDING PROTEIN LOLD"/>
    <property type="match status" value="1"/>
</dbReference>
<dbReference type="PANTHER" id="PTHR42798:SF7">
    <property type="entry name" value="ALPHA-D-RIBOSE 1-METHYLPHOSPHONATE 5-TRIPHOSPHATE SYNTHASE SUBUNIT PHNL"/>
    <property type="match status" value="1"/>
</dbReference>
<dbReference type="InterPro" id="IPR027417">
    <property type="entry name" value="P-loop_NTPase"/>
</dbReference>
<dbReference type="PROSITE" id="PS00211">
    <property type="entry name" value="ABC_TRANSPORTER_1"/>
    <property type="match status" value="1"/>
</dbReference>
<gene>
    <name evidence="6" type="ORF">K8V32_02875</name>
</gene>
<dbReference type="GO" id="GO:0098796">
    <property type="term" value="C:membrane protein complex"/>
    <property type="evidence" value="ECO:0007669"/>
    <property type="project" value="UniProtKB-ARBA"/>
</dbReference>
<evidence type="ECO:0000256" key="3">
    <source>
        <dbReference type="ARBA" id="ARBA00022741"/>
    </source>
</evidence>
<reference evidence="6" key="1">
    <citation type="journal article" date="2021" name="PeerJ">
        <title>Extensive microbial diversity within the chicken gut microbiome revealed by metagenomics and culture.</title>
        <authorList>
            <person name="Gilroy R."/>
            <person name="Ravi A."/>
            <person name="Getino M."/>
            <person name="Pursley I."/>
            <person name="Horton D.L."/>
            <person name="Alikhan N.F."/>
            <person name="Baker D."/>
            <person name="Gharbi K."/>
            <person name="Hall N."/>
            <person name="Watson M."/>
            <person name="Adriaenssens E.M."/>
            <person name="Foster-Nyarko E."/>
            <person name="Jarju S."/>
            <person name="Secka A."/>
            <person name="Antonio M."/>
            <person name="Oren A."/>
            <person name="Chaudhuri R.R."/>
            <person name="La Ragione R."/>
            <person name="Hildebrand F."/>
            <person name="Pallen M.J."/>
        </authorList>
    </citation>
    <scope>NUCLEOTIDE SEQUENCE</scope>
    <source>
        <strain evidence="6">ChiHjej13B12-14962</strain>
    </source>
</reference>
<reference evidence="6" key="2">
    <citation type="submission" date="2021-09" db="EMBL/GenBank/DDBJ databases">
        <authorList>
            <person name="Gilroy R."/>
        </authorList>
    </citation>
    <scope>NUCLEOTIDE SEQUENCE</scope>
    <source>
        <strain evidence="6">ChiHjej13B12-14962</strain>
    </source>
</reference>
<dbReference type="GO" id="GO:0005524">
    <property type="term" value="F:ATP binding"/>
    <property type="evidence" value="ECO:0007669"/>
    <property type="project" value="UniProtKB-KW"/>
</dbReference>
<comment type="caution">
    <text evidence="6">The sequence shown here is derived from an EMBL/GenBank/DDBJ whole genome shotgun (WGS) entry which is preliminary data.</text>
</comment>
<dbReference type="PROSITE" id="PS50893">
    <property type="entry name" value="ABC_TRANSPORTER_2"/>
    <property type="match status" value="1"/>
</dbReference>
<dbReference type="InterPro" id="IPR003439">
    <property type="entry name" value="ABC_transporter-like_ATP-bd"/>
</dbReference>
<evidence type="ECO:0000256" key="1">
    <source>
        <dbReference type="ARBA" id="ARBA00005417"/>
    </source>
</evidence>
<comment type="similarity">
    <text evidence="1">Belongs to the ABC transporter superfamily.</text>
</comment>
<dbReference type="Gene3D" id="3.40.50.300">
    <property type="entry name" value="P-loop containing nucleotide triphosphate hydrolases"/>
    <property type="match status" value="1"/>
</dbReference>
<protein>
    <submittedName>
        <fullName evidence="6">ABC transporter ATP-binding protein</fullName>
    </submittedName>
</protein>
<keyword evidence="3" id="KW-0547">Nucleotide-binding</keyword>
<evidence type="ECO:0000256" key="2">
    <source>
        <dbReference type="ARBA" id="ARBA00022448"/>
    </source>
</evidence>
<organism evidence="6 7">
    <name type="scientific">Enteractinococcus helveticum</name>
    <dbReference type="NCBI Taxonomy" id="1837282"/>
    <lineage>
        <taxon>Bacteria</taxon>
        <taxon>Bacillati</taxon>
        <taxon>Actinomycetota</taxon>
        <taxon>Actinomycetes</taxon>
        <taxon>Micrococcales</taxon>
        <taxon>Micrococcaceae</taxon>
    </lineage>
</organism>
<sequence length="255" mass="28024">MQLTQRTKTVILRTINLTKEFATTTPPTRVLNGIDLTIHSGEFVAIMGPSGSGKSTLLHLLSGLDDPSSGHVEFEQHPLHDLNDRQRSRLRLHRMGFIFQQPHFLNSLTIYDNVLLPALKAAPNSKTVQHRVDELLDQFCIDHIAHQYASQVSGGQLQRAALCRALGTKPAMLFADEPTGALNSQMTQDVLDALAAAHQLGTTILMVTHDPVCAARADRIVYLRDGGVVDELISSHDDAAARENAVQTWLSHQGF</sequence>
<dbReference type="InterPro" id="IPR017911">
    <property type="entry name" value="MacB-like_ATP-bd"/>
</dbReference>
<dbReference type="SMART" id="SM00382">
    <property type="entry name" value="AAA"/>
    <property type="match status" value="1"/>
</dbReference>
<evidence type="ECO:0000313" key="7">
    <source>
        <dbReference type="Proteomes" id="UP000703315"/>
    </source>
</evidence>
<dbReference type="InterPro" id="IPR003593">
    <property type="entry name" value="AAA+_ATPase"/>
</dbReference>
<accession>A0A921K8B0</accession>
<dbReference type="RefSeq" id="WP_303902592.1">
    <property type="nucleotide sequence ID" value="NZ_DYXC01000034.1"/>
</dbReference>
<feature type="domain" description="ABC transporter" evidence="5">
    <location>
        <begin position="12"/>
        <end position="250"/>
    </location>
</feature>
<dbReference type="AlphaFoldDB" id="A0A921K8B0"/>
<dbReference type="FunFam" id="3.40.50.300:FF:000032">
    <property type="entry name" value="Export ABC transporter ATP-binding protein"/>
    <property type="match status" value="1"/>
</dbReference>